<evidence type="ECO:0000313" key="2">
    <source>
        <dbReference type="Proteomes" id="UP000242869"/>
    </source>
</evidence>
<gene>
    <name evidence="1" type="ORF">SAMN05660284_01104</name>
</gene>
<sequence>MSNVELVKVEVVVHATLSVDGNTVEVSFVDKGGGKFELAPGAAAQETPIPDYVIEQIWQKARFNRGTD</sequence>
<proteinExistence type="predicted"/>
<keyword evidence="2" id="KW-1185">Reference proteome</keyword>
<organism evidence="1 2">
    <name type="scientific">Formivibrio citricus</name>
    <dbReference type="NCBI Taxonomy" id="83765"/>
    <lineage>
        <taxon>Bacteria</taxon>
        <taxon>Pseudomonadati</taxon>
        <taxon>Pseudomonadota</taxon>
        <taxon>Betaproteobacteria</taxon>
        <taxon>Neisseriales</taxon>
        <taxon>Chitinibacteraceae</taxon>
        <taxon>Formivibrio</taxon>
    </lineage>
</organism>
<name>A0A1I4XTL4_9NEIS</name>
<reference evidence="2" key="1">
    <citation type="submission" date="2016-10" db="EMBL/GenBank/DDBJ databases">
        <authorList>
            <person name="Varghese N."/>
            <person name="Submissions S."/>
        </authorList>
    </citation>
    <scope>NUCLEOTIDE SEQUENCE [LARGE SCALE GENOMIC DNA]</scope>
    <source>
        <strain evidence="2">DSM 6150</strain>
    </source>
</reference>
<evidence type="ECO:0000313" key="1">
    <source>
        <dbReference type="EMBL" id="SFN29144.1"/>
    </source>
</evidence>
<protein>
    <submittedName>
        <fullName evidence="1">Uncharacterized protein</fullName>
    </submittedName>
</protein>
<dbReference type="RefSeq" id="WP_091192485.1">
    <property type="nucleotide sequence ID" value="NZ_FOVE01000006.1"/>
</dbReference>
<dbReference type="AlphaFoldDB" id="A0A1I4XTL4"/>
<accession>A0A1I4XTL4</accession>
<dbReference type="Proteomes" id="UP000242869">
    <property type="component" value="Unassembled WGS sequence"/>
</dbReference>
<dbReference type="EMBL" id="FOVE01000006">
    <property type="protein sequence ID" value="SFN29144.1"/>
    <property type="molecule type" value="Genomic_DNA"/>
</dbReference>